<gene>
    <name evidence="1" type="ORF">FA13DRAFT_1917137</name>
</gene>
<organism evidence="1 2">
    <name type="scientific">Coprinellus micaceus</name>
    <name type="common">Glistening ink-cap mushroom</name>
    <name type="synonym">Coprinus micaceus</name>
    <dbReference type="NCBI Taxonomy" id="71717"/>
    <lineage>
        <taxon>Eukaryota</taxon>
        <taxon>Fungi</taxon>
        <taxon>Dikarya</taxon>
        <taxon>Basidiomycota</taxon>
        <taxon>Agaricomycotina</taxon>
        <taxon>Agaricomycetes</taxon>
        <taxon>Agaricomycetidae</taxon>
        <taxon>Agaricales</taxon>
        <taxon>Agaricineae</taxon>
        <taxon>Psathyrellaceae</taxon>
        <taxon>Coprinellus</taxon>
    </lineage>
</organism>
<keyword evidence="2" id="KW-1185">Reference proteome</keyword>
<protein>
    <submittedName>
        <fullName evidence="1">Uncharacterized protein</fullName>
    </submittedName>
</protein>
<accession>A0A4Y7SM77</accession>
<comment type="caution">
    <text evidence="1">The sequence shown here is derived from an EMBL/GenBank/DDBJ whole genome shotgun (WGS) entry which is preliminary data.</text>
</comment>
<dbReference type="Proteomes" id="UP000298030">
    <property type="component" value="Unassembled WGS sequence"/>
</dbReference>
<dbReference type="AlphaFoldDB" id="A0A4Y7SM77"/>
<evidence type="ECO:0000313" key="2">
    <source>
        <dbReference type="Proteomes" id="UP000298030"/>
    </source>
</evidence>
<proteinExistence type="predicted"/>
<sequence length="234" mass="25833">MTPCFPLKNVLSLVEESAIFTLKQPRGYHKRLTEGTFRRDSFRLRLPIVRLTMGIAKCCSFQLISLAENGIAIFLSALGAEGESEACNNRHMLDRGSEQTSAPGCRVEAGKRSLGVQLFKSVSVAVAALASISSVNAVFFTETVIGKPTTLVWGVQSTDAPTEQKIFITLHKGNTWPATKQLWTNLPAQNGQLVTELDPTLEPGNDYWLRVVEIRDDSFDFPRESSQEFALTLP</sequence>
<name>A0A4Y7SM77_COPMI</name>
<evidence type="ECO:0000313" key="1">
    <source>
        <dbReference type="EMBL" id="TEB22945.1"/>
    </source>
</evidence>
<dbReference type="EMBL" id="QPFP01000083">
    <property type="protein sequence ID" value="TEB22945.1"/>
    <property type="molecule type" value="Genomic_DNA"/>
</dbReference>
<reference evidence="1 2" key="1">
    <citation type="journal article" date="2019" name="Nat. Ecol. Evol.">
        <title>Megaphylogeny resolves global patterns of mushroom evolution.</title>
        <authorList>
            <person name="Varga T."/>
            <person name="Krizsan K."/>
            <person name="Foldi C."/>
            <person name="Dima B."/>
            <person name="Sanchez-Garcia M."/>
            <person name="Sanchez-Ramirez S."/>
            <person name="Szollosi G.J."/>
            <person name="Szarkandi J.G."/>
            <person name="Papp V."/>
            <person name="Albert L."/>
            <person name="Andreopoulos W."/>
            <person name="Angelini C."/>
            <person name="Antonin V."/>
            <person name="Barry K.W."/>
            <person name="Bougher N.L."/>
            <person name="Buchanan P."/>
            <person name="Buyck B."/>
            <person name="Bense V."/>
            <person name="Catcheside P."/>
            <person name="Chovatia M."/>
            <person name="Cooper J."/>
            <person name="Damon W."/>
            <person name="Desjardin D."/>
            <person name="Finy P."/>
            <person name="Geml J."/>
            <person name="Haridas S."/>
            <person name="Hughes K."/>
            <person name="Justo A."/>
            <person name="Karasinski D."/>
            <person name="Kautmanova I."/>
            <person name="Kiss B."/>
            <person name="Kocsube S."/>
            <person name="Kotiranta H."/>
            <person name="LaButti K.M."/>
            <person name="Lechner B.E."/>
            <person name="Liimatainen K."/>
            <person name="Lipzen A."/>
            <person name="Lukacs Z."/>
            <person name="Mihaltcheva S."/>
            <person name="Morgado L.N."/>
            <person name="Niskanen T."/>
            <person name="Noordeloos M.E."/>
            <person name="Ohm R.A."/>
            <person name="Ortiz-Santana B."/>
            <person name="Ovrebo C."/>
            <person name="Racz N."/>
            <person name="Riley R."/>
            <person name="Savchenko A."/>
            <person name="Shiryaev A."/>
            <person name="Soop K."/>
            <person name="Spirin V."/>
            <person name="Szebenyi C."/>
            <person name="Tomsovsky M."/>
            <person name="Tulloss R.E."/>
            <person name="Uehling J."/>
            <person name="Grigoriev I.V."/>
            <person name="Vagvolgyi C."/>
            <person name="Papp T."/>
            <person name="Martin F.M."/>
            <person name="Miettinen O."/>
            <person name="Hibbett D.S."/>
            <person name="Nagy L.G."/>
        </authorList>
    </citation>
    <scope>NUCLEOTIDE SEQUENCE [LARGE SCALE GENOMIC DNA]</scope>
    <source>
        <strain evidence="1 2">FP101781</strain>
    </source>
</reference>